<dbReference type="HOGENOM" id="CLU_3308445_0_0_7"/>
<organism evidence="1 2">
    <name type="scientific">Desulfatibacillum aliphaticivorans</name>
    <dbReference type="NCBI Taxonomy" id="218208"/>
    <lineage>
        <taxon>Bacteria</taxon>
        <taxon>Pseudomonadati</taxon>
        <taxon>Thermodesulfobacteriota</taxon>
        <taxon>Desulfobacteria</taxon>
        <taxon>Desulfobacterales</taxon>
        <taxon>Desulfatibacillaceae</taxon>
        <taxon>Desulfatibacillum</taxon>
    </lineage>
</organism>
<dbReference type="AlphaFoldDB" id="B8FHZ8"/>
<dbReference type="EMBL" id="CP001322">
    <property type="protein sequence ID" value="ACL02565.1"/>
    <property type="molecule type" value="Genomic_DNA"/>
</dbReference>
<accession>B8FHZ8</accession>
<evidence type="ECO:0000313" key="2">
    <source>
        <dbReference type="Proteomes" id="UP000000739"/>
    </source>
</evidence>
<dbReference type="Proteomes" id="UP000000739">
    <property type="component" value="Chromosome"/>
</dbReference>
<protein>
    <submittedName>
        <fullName evidence="1">Uncharacterized protein</fullName>
    </submittedName>
</protein>
<name>B8FHZ8_DESAL</name>
<reference evidence="1 2" key="1">
    <citation type="journal article" date="2012" name="Environ. Microbiol.">
        <title>The genome sequence of Desulfatibacillum alkenivorans AK-01: a blueprint for anaerobic alkane oxidation.</title>
        <authorList>
            <person name="Callaghan A.V."/>
            <person name="Morris B.E."/>
            <person name="Pereira I.A."/>
            <person name="McInerney M.J."/>
            <person name="Austin R.N."/>
            <person name="Groves J.T."/>
            <person name="Kukor J.J."/>
            <person name="Suflita J.M."/>
            <person name="Young L.Y."/>
            <person name="Zylstra G.J."/>
            <person name="Wawrik B."/>
        </authorList>
    </citation>
    <scope>NUCLEOTIDE SEQUENCE [LARGE SCALE GENOMIC DNA]</scope>
    <source>
        <strain evidence="1 2">AK-01</strain>
    </source>
</reference>
<sequence length="39" mass="4556">MEKLSLKELAVPMIKADEIDDMVKQCYAHSFEEYYSGRS</sequence>
<proteinExistence type="predicted"/>
<gene>
    <name evidence="1" type="ordered locus">Dalk_0860</name>
</gene>
<dbReference type="KEGG" id="dal:Dalk_0860"/>
<evidence type="ECO:0000313" key="1">
    <source>
        <dbReference type="EMBL" id="ACL02565.1"/>
    </source>
</evidence>
<keyword evidence="2" id="KW-1185">Reference proteome</keyword>